<dbReference type="PATRIC" id="fig|1297742.4.peg.746"/>
<feature type="compositionally biased region" description="Basic residues" evidence="3">
    <location>
        <begin position="58"/>
        <end position="79"/>
    </location>
</feature>
<evidence type="ECO:0000313" key="6">
    <source>
        <dbReference type="Proteomes" id="UP000009026"/>
    </source>
</evidence>
<dbReference type="eggNOG" id="COG0308">
    <property type="taxonomic scope" value="Bacteria"/>
</dbReference>
<dbReference type="Gene3D" id="1.10.390.10">
    <property type="entry name" value="Neutral Protease Domain 2"/>
    <property type="match status" value="1"/>
</dbReference>
<dbReference type="GO" id="GO:0008270">
    <property type="term" value="F:zinc ion binding"/>
    <property type="evidence" value="ECO:0007669"/>
    <property type="project" value="InterPro"/>
</dbReference>
<protein>
    <submittedName>
        <fullName evidence="5">Aminopeptidase</fullName>
    </submittedName>
</protein>
<evidence type="ECO:0000256" key="1">
    <source>
        <dbReference type="PIRSR" id="PIRSR634015-1"/>
    </source>
</evidence>
<feature type="binding site" evidence="2">
    <location>
        <position position="478"/>
    </location>
    <ligand>
        <name>Zn(2+)</name>
        <dbReference type="ChEBI" id="CHEBI:29105"/>
        <note>catalytic</note>
    </ligand>
</feature>
<dbReference type="InterPro" id="IPR014782">
    <property type="entry name" value="Peptidase_M1_dom"/>
</dbReference>
<keyword evidence="6" id="KW-1185">Reference proteome</keyword>
<gene>
    <name evidence="5" type="ORF">A176_000732</name>
</gene>
<keyword evidence="2" id="KW-0862">Zinc</keyword>
<dbReference type="Pfam" id="PF01433">
    <property type="entry name" value="Peptidase_M1"/>
    <property type="match status" value="1"/>
</dbReference>
<feature type="active site" description="Proton acceptor" evidence="1">
    <location>
        <position position="456"/>
    </location>
</feature>
<dbReference type="KEGG" id="mym:A176_000732"/>
<feature type="region of interest" description="Disordered" evidence="3">
    <location>
        <begin position="38"/>
        <end position="80"/>
    </location>
</feature>
<comment type="cofactor">
    <cofactor evidence="2">
        <name>Zn(2+)</name>
        <dbReference type="ChEBI" id="CHEBI:29105"/>
    </cofactor>
    <text evidence="2">Binds 1 zinc ion per subunit.</text>
</comment>
<reference evidence="5 6" key="1">
    <citation type="journal article" date="2016" name="PLoS ONE">
        <title>Complete Genome Sequence and Comparative Genomics of a Novel Myxobacterium Myxococcus hansupus.</title>
        <authorList>
            <person name="Sharma G."/>
            <person name="Narwani T."/>
            <person name="Subramanian S."/>
        </authorList>
    </citation>
    <scope>NUCLEOTIDE SEQUENCE [LARGE SCALE GENOMIC DNA]</scope>
    <source>
        <strain evidence="6">mixupus</strain>
    </source>
</reference>
<dbReference type="InterPro" id="IPR034015">
    <property type="entry name" value="M1_LTA4H"/>
</dbReference>
<dbReference type="EMBL" id="CP012109">
    <property type="protein sequence ID" value="AKQ63820.1"/>
    <property type="molecule type" value="Genomic_DNA"/>
</dbReference>
<feature type="binding site" evidence="2">
    <location>
        <position position="459"/>
    </location>
    <ligand>
        <name>Zn(2+)</name>
        <dbReference type="ChEBI" id="CHEBI:29105"/>
        <note>catalytic</note>
    </ligand>
</feature>
<evidence type="ECO:0000259" key="4">
    <source>
        <dbReference type="Pfam" id="PF01433"/>
    </source>
</evidence>
<feature type="active site" description="Proton donor" evidence="1">
    <location>
        <position position="542"/>
    </location>
</feature>
<evidence type="ECO:0000313" key="5">
    <source>
        <dbReference type="EMBL" id="AKQ63820.1"/>
    </source>
</evidence>
<keyword evidence="5" id="KW-0645">Protease</keyword>
<organism evidence="5 6">
    <name type="scientific">Pseudomyxococcus hansupus</name>
    <dbReference type="NCBI Taxonomy" id="1297742"/>
    <lineage>
        <taxon>Bacteria</taxon>
        <taxon>Pseudomonadati</taxon>
        <taxon>Myxococcota</taxon>
        <taxon>Myxococcia</taxon>
        <taxon>Myxococcales</taxon>
        <taxon>Cystobacterineae</taxon>
        <taxon>Myxococcaceae</taxon>
        <taxon>Pseudomyxococcus</taxon>
    </lineage>
</organism>
<keyword evidence="5" id="KW-0378">Hydrolase</keyword>
<accession>A0A0H4WR28</accession>
<dbReference type="GO" id="GO:0004177">
    <property type="term" value="F:aminopeptidase activity"/>
    <property type="evidence" value="ECO:0007669"/>
    <property type="project" value="UniProtKB-KW"/>
</dbReference>
<name>A0A0H4WR28_9BACT</name>
<dbReference type="PANTHER" id="PTHR45726">
    <property type="entry name" value="LEUKOTRIENE A-4 HYDROLASE"/>
    <property type="match status" value="1"/>
</dbReference>
<dbReference type="AlphaFoldDB" id="A0A0H4WR28"/>
<sequence length="620" mass="65737">MSCTLGVISVCNTPWMRSGTLSSSLSLSNRLLMTISASTSRRVSSRGASSSWSPPRAKGSRALHGAHRPFKTRPPHHHGTLLGMACPRPGTLRPGRGVPGGSTSASSHAPFVPGSARFVPGPRPDSMGACTVGVVAGAFPAGGCYLRRFVLDTAVLLWVMGGMGACRCTGPLDASEAGLLEAQVCSAPGEGGALAACPRLCDAVGGQPAPPPLAGLARDIVATVLDVKLGSLRGTATIEVAESKAPGLSLRVDSLTITGVRGRCGGLQYTVKDGQLDIGVPAWASTVVVDYAFPASGNTDGYRHTGSTYTWPTFCRNLFPCHPSPDDGMRFSLRLGELPEGQTSVYPRKIEGDVPAYMLGWAVGAYSERSLGATRAGTQVSVWYLPGGESAAIEGTRHLRDAMDFFETTYGPYAFGDKVGSVSVDWGPKGQGGMEHHPYWHVAVQSMAERLMHHHEAAHGWYGNGVRIQCWEDFVLSEGTTDYLTARAVRATEGEAAEAKLWASRREDLEKAVAKRDTVALPDETCNAIDMSKHPLASQIPYLKGGLFFHELEQQVGTAALDRVLARFYGLHLGKSARMQQLLDFVKSETGQDPGPLAQGWLRGLGIPASTSVAAEPVSR</sequence>
<dbReference type="STRING" id="1297742.A176_000732"/>
<feature type="domain" description="Peptidase M1 membrane alanine aminopeptidase" evidence="4">
    <location>
        <begin position="454"/>
        <end position="593"/>
    </location>
</feature>
<evidence type="ECO:0000256" key="2">
    <source>
        <dbReference type="PIRSR" id="PIRSR634015-3"/>
    </source>
</evidence>
<dbReference type="PANTHER" id="PTHR45726:SF3">
    <property type="entry name" value="LEUKOTRIENE A-4 HYDROLASE"/>
    <property type="match status" value="1"/>
</dbReference>
<keyword evidence="2" id="KW-0479">Metal-binding</keyword>
<dbReference type="InterPro" id="IPR027268">
    <property type="entry name" value="Peptidase_M4/M1_CTD_sf"/>
</dbReference>
<proteinExistence type="predicted"/>
<evidence type="ECO:0000256" key="3">
    <source>
        <dbReference type="SAM" id="MobiDB-lite"/>
    </source>
</evidence>
<dbReference type="SUPFAM" id="SSF55486">
    <property type="entry name" value="Metalloproteases ('zincins'), catalytic domain"/>
    <property type="match status" value="1"/>
</dbReference>
<keyword evidence="5" id="KW-0031">Aminopeptidase</keyword>
<dbReference type="Proteomes" id="UP000009026">
    <property type="component" value="Chromosome"/>
</dbReference>
<feature type="binding site" evidence="2">
    <location>
        <position position="455"/>
    </location>
    <ligand>
        <name>Zn(2+)</name>
        <dbReference type="ChEBI" id="CHEBI:29105"/>
        <note>catalytic</note>
    </ligand>
</feature>
<feature type="compositionally biased region" description="Low complexity" evidence="3">
    <location>
        <begin position="38"/>
        <end position="57"/>
    </location>
</feature>
<dbReference type="GO" id="GO:0008237">
    <property type="term" value="F:metallopeptidase activity"/>
    <property type="evidence" value="ECO:0007669"/>
    <property type="project" value="InterPro"/>
</dbReference>